<dbReference type="OrthoDB" id="9815002at2"/>
<keyword evidence="1" id="KW-0732">Signal</keyword>
<dbReference type="STRING" id="177439.DP1676"/>
<evidence type="ECO:0000256" key="1">
    <source>
        <dbReference type="SAM" id="SignalP"/>
    </source>
</evidence>
<dbReference type="SUPFAM" id="SSF53955">
    <property type="entry name" value="Lysozyme-like"/>
    <property type="match status" value="1"/>
</dbReference>
<keyword evidence="4" id="KW-1185">Reference proteome</keyword>
<dbReference type="eggNOG" id="COG0741">
    <property type="taxonomic scope" value="Bacteria"/>
</dbReference>
<evidence type="ECO:0000313" key="4">
    <source>
        <dbReference type="Proteomes" id="UP000000602"/>
    </source>
</evidence>
<dbReference type="CAZy" id="GH23">
    <property type="family name" value="Glycoside Hydrolase Family 23"/>
</dbReference>
<dbReference type="InterPro" id="IPR036779">
    <property type="entry name" value="LysM_dom_sf"/>
</dbReference>
<dbReference type="PANTHER" id="PTHR33734:SF22">
    <property type="entry name" value="MEMBRANE-BOUND LYTIC MUREIN TRANSGLYCOSYLASE D"/>
    <property type="match status" value="1"/>
</dbReference>
<feature type="signal peptide" evidence="1">
    <location>
        <begin position="1"/>
        <end position="29"/>
    </location>
</feature>
<accession>Q6AMM0</accession>
<dbReference type="InterPro" id="IPR018392">
    <property type="entry name" value="LysM"/>
</dbReference>
<dbReference type="InterPro" id="IPR023346">
    <property type="entry name" value="Lysozyme-like_dom_sf"/>
</dbReference>
<dbReference type="EMBL" id="CR522870">
    <property type="protein sequence ID" value="CAG36405.1"/>
    <property type="molecule type" value="Genomic_DNA"/>
</dbReference>
<evidence type="ECO:0000313" key="3">
    <source>
        <dbReference type="EMBL" id="CAG36405.1"/>
    </source>
</evidence>
<dbReference type="SUPFAM" id="SSF54106">
    <property type="entry name" value="LysM domain"/>
    <property type="match status" value="3"/>
</dbReference>
<dbReference type="Proteomes" id="UP000000602">
    <property type="component" value="Chromosome"/>
</dbReference>
<dbReference type="Pfam" id="PF01464">
    <property type="entry name" value="SLT"/>
    <property type="match status" value="1"/>
</dbReference>
<feature type="domain" description="LysM" evidence="2">
    <location>
        <begin position="420"/>
        <end position="464"/>
    </location>
</feature>
<evidence type="ECO:0000259" key="2">
    <source>
        <dbReference type="PROSITE" id="PS51782"/>
    </source>
</evidence>
<dbReference type="CAZy" id="CBM50">
    <property type="family name" value="Carbohydrate-Binding Module Family 50"/>
</dbReference>
<dbReference type="CDD" id="cd16894">
    <property type="entry name" value="MltD-like"/>
    <property type="match status" value="1"/>
</dbReference>
<dbReference type="Gene3D" id="1.10.530.10">
    <property type="match status" value="1"/>
</dbReference>
<dbReference type="InterPro" id="IPR008258">
    <property type="entry name" value="Transglycosylase_SLT_dom_1"/>
</dbReference>
<protein>
    <submittedName>
        <fullName evidence="3">Related to membrane-bound lytic murein transglycosylase D [Precursor]</fullName>
    </submittedName>
</protein>
<feature type="chain" id="PRO_5004270654" evidence="1">
    <location>
        <begin position="30"/>
        <end position="543"/>
    </location>
</feature>
<sequence length="543" mass="62117">MFMYFFCARKYLFFCVFFVLSGCVPYNSADVDKQSSEGEEKAQIKRDQKEFEVEMSVGQELQKLQATGDWSQQNQSMAEEASASIYDFPIVYNSQVNMYLELFQGKQRRQFGQWLEKSGKYLPIMEAELAKKGLPLDLVYLAMIESGYNQRAFSHASAVGLWQFMKGTGRQYGLRVDSYVDERRNALKSTQAAVAYLSDLHEQFGDWYLAVAAYNAGPGKVRYGLRKYGVDNFWDLAGKKHLRLETKKYVPKLIATIIIARDPEKYGFKKLDYQKPLLRDQIEVTPGLSLTAVATIAGTNVKGIKELNQELKREKTPLNVSTYSINIPYGTAELARRNLPRLHSTLGTGYKIHIVKRSESLAAICRKYKINRTTIARVNKLHSSKLARGKRLRIPYPTIKYQLLPQGETDAQIAYKDSLILHSIKKGETISKIARRYHVPVDLILSWNGLKSANRIREGQQLALYIDRGQSKRNSLGRVYILAGDKKRKIDQGVSGTWYQVRNGDSLWTISRKFNISMRDIRKLNNMKTNLIHPGNKLRIIKG</sequence>
<organism evidence="3 4">
    <name type="scientific">Desulfotalea psychrophila (strain LSv54 / DSM 12343)</name>
    <dbReference type="NCBI Taxonomy" id="177439"/>
    <lineage>
        <taxon>Bacteria</taxon>
        <taxon>Pseudomonadati</taxon>
        <taxon>Thermodesulfobacteriota</taxon>
        <taxon>Desulfobulbia</taxon>
        <taxon>Desulfobulbales</taxon>
        <taxon>Desulfocapsaceae</taxon>
        <taxon>Desulfotalea</taxon>
    </lineage>
</organism>
<dbReference type="Gene3D" id="3.10.350.10">
    <property type="entry name" value="LysM domain"/>
    <property type="match status" value="3"/>
</dbReference>
<dbReference type="eggNOG" id="COG1388">
    <property type="taxonomic scope" value="Bacteria"/>
</dbReference>
<dbReference type="PANTHER" id="PTHR33734">
    <property type="entry name" value="LYSM DOMAIN-CONTAINING GPI-ANCHORED PROTEIN 2"/>
    <property type="match status" value="1"/>
</dbReference>
<name>Q6AMM0_DESPS</name>
<feature type="domain" description="LysM" evidence="2">
    <location>
        <begin position="497"/>
        <end position="540"/>
    </location>
</feature>
<dbReference type="GO" id="GO:0008932">
    <property type="term" value="F:lytic endotransglycosylase activity"/>
    <property type="evidence" value="ECO:0007669"/>
    <property type="project" value="TreeGrafter"/>
</dbReference>
<dbReference type="AlphaFoldDB" id="Q6AMM0"/>
<reference evidence="4" key="1">
    <citation type="journal article" date="2004" name="Environ. Microbiol.">
        <title>The genome of Desulfotalea psychrophila, a sulfate-reducing bacterium from permanently cold Arctic sediments.</title>
        <authorList>
            <person name="Rabus R."/>
            <person name="Ruepp A."/>
            <person name="Frickey T."/>
            <person name="Rattei T."/>
            <person name="Fartmann B."/>
            <person name="Stark M."/>
            <person name="Bauer M."/>
            <person name="Zibat A."/>
            <person name="Lombardot T."/>
            <person name="Becker I."/>
            <person name="Amann J."/>
            <person name="Gellner K."/>
            <person name="Teeling H."/>
            <person name="Leuschner W.D."/>
            <person name="Gloeckner F.-O."/>
            <person name="Lupas A.N."/>
            <person name="Amann R."/>
            <person name="Klenk H.-P."/>
        </authorList>
    </citation>
    <scope>NUCLEOTIDE SEQUENCE [LARGE SCALE GENOMIC DNA]</scope>
    <source>
        <strain evidence="4">DSM 12343 / LSv54</strain>
    </source>
</reference>
<gene>
    <name evidence="3" type="ordered locus">DP1676</name>
</gene>
<feature type="domain" description="LysM" evidence="2">
    <location>
        <begin position="351"/>
        <end position="394"/>
    </location>
</feature>
<dbReference type="KEGG" id="dps:DP1676"/>
<proteinExistence type="predicted"/>
<dbReference type="CDD" id="cd00118">
    <property type="entry name" value="LysM"/>
    <property type="match status" value="3"/>
</dbReference>
<dbReference type="PROSITE" id="PS51782">
    <property type="entry name" value="LYSM"/>
    <property type="match status" value="3"/>
</dbReference>
<dbReference type="Pfam" id="PF01476">
    <property type="entry name" value="LysM"/>
    <property type="match status" value="3"/>
</dbReference>
<dbReference type="SMART" id="SM00257">
    <property type="entry name" value="LysM"/>
    <property type="match status" value="3"/>
</dbReference>
<dbReference type="HOGENOM" id="CLU_009520_1_0_7"/>